<dbReference type="AlphaFoldDB" id="A0A9P5XSR1"/>
<feature type="compositionally biased region" description="Acidic residues" evidence="1">
    <location>
        <begin position="41"/>
        <end position="54"/>
    </location>
</feature>
<evidence type="ECO:0000313" key="3">
    <source>
        <dbReference type="Proteomes" id="UP000807353"/>
    </source>
</evidence>
<protein>
    <submittedName>
        <fullName evidence="2">Uncharacterized protein</fullName>
    </submittedName>
</protein>
<evidence type="ECO:0000256" key="1">
    <source>
        <dbReference type="SAM" id="MobiDB-lite"/>
    </source>
</evidence>
<keyword evidence="3" id="KW-1185">Reference proteome</keyword>
<organism evidence="2 3">
    <name type="scientific">Collybia nuda</name>
    <dbReference type="NCBI Taxonomy" id="64659"/>
    <lineage>
        <taxon>Eukaryota</taxon>
        <taxon>Fungi</taxon>
        <taxon>Dikarya</taxon>
        <taxon>Basidiomycota</taxon>
        <taxon>Agaricomycotina</taxon>
        <taxon>Agaricomycetes</taxon>
        <taxon>Agaricomycetidae</taxon>
        <taxon>Agaricales</taxon>
        <taxon>Tricholomatineae</taxon>
        <taxon>Clitocybaceae</taxon>
        <taxon>Collybia</taxon>
    </lineage>
</organism>
<gene>
    <name evidence="2" type="ORF">BDZ94DRAFT_1241955</name>
</gene>
<reference evidence="2" key="1">
    <citation type="submission" date="2020-11" db="EMBL/GenBank/DDBJ databases">
        <authorList>
            <consortium name="DOE Joint Genome Institute"/>
            <person name="Ahrendt S."/>
            <person name="Riley R."/>
            <person name="Andreopoulos W."/>
            <person name="Labutti K."/>
            <person name="Pangilinan J."/>
            <person name="Ruiz-Duenas F.J."/>
            <person name="Barrasa J.M."/>
            <person name="Sanchez-Garcia M."/>
            <person name="Camarero S."/>
            <person name="Miyauchi S."/>
            <person name="Serrano A."/>
            <person name="Linde D."/>
            <person name="Babiker R."/>
            <person name="Drula E."/>
            <person name="Ayuso-Fernandez I."/>
            <person name="Pacheco R."/>
            <person name="Padilla G."/>
            <person name="Ferreira P."/>
            <person name="Barriuso J."/>
            <person name="Kellner H."/>
            <person name="Castanera R."/>
            <person name="Alfaro M."/>
            <person name="Ramirez L."/>
            <person name="Pisabarro A.G."/>
            <person name="Kuo A."/>
            <person name="Tritt A."/>
            <person name="Lipzen A."/>
            <person name="He G."/>
            <person name="Yan M."/>
            <person name="Ng V."/>
            <person name="Cullen D."/>
            <person name="Martin F."/>
            <person name="Rosso M.-N."/>
            <person name="Henrissat B."/>
            <person name="Hibbett D."/>
            <person name="Martinez A.T."/>
            <person name="Grigoriev I.V."/>
        </authorList>
    </citation>
    <scope>NUCLEOTIDE SEQUENCE</scope>
    <source>
        <strain evidence="2">CBS 247.69</strain>
    </source>
</reference>
<evidence type="ECO:0000313" key="2">
    <source>
        <dbReference type="EMBL" id="KAF9455862.1"/>
    </source>
</evidence>
<comment type="caution">
    <text evidence="2">The sequence shown here is derived from an EMBL/GenBank/DDBJ whole genome shotgun (WGS) entry which is preliminary data.</text>
</comment>
<sequence>MPWFQIFVPRALKKVIRFLMPDIHFWLSPAEGNHIDHLHQDEDDGDNGDSEDMDDSQHDIEDHGRFDQESEDEADLEVEEIHKTFTIANIQNPKRVEDMLEEKVGKYVPTPTIEAAKEALHDIDALLKGPPRKTGHGYKPTGLDMLTPIATNRASGQLLH</sequence>
<feature type="region of interest" description="Disordered" evidence="1">
    <location>
        <begin position="36"/>
        <end position="74"/>
    </location>
</feature>
<proteinExistence type="predicted"/>
<dbReference type="Proteomes" id="UP000807353">
    <property type="component" value="Unassembled WGS sequence"/>
</dbReference>
<accession>A0A9P5XSR1</accession>
<feature type="compositionally biased region" description="Basic and acidic residues" evidence="1">
    <location>
        <begin position="55"/>
        <end position="68"/>
    </location>
</feature>
<dbReference type="EMBL" id="MU150503">
    <property type="protein sequence ID" value="KAF9455862.1"/>
    <property type="molecule type" value="Genomic_DNA"/>
</dbReference>
<name>A0A9P5XSR1_9AGAR</name>